<evidence type="ECO:0008006" key="4">
    <source>
        <dbReference type="Google" id="ProtNLM"/>
    </source>
</evidence>
<feature type="compositionally biased region" description="Polar residues" evidence="1">
    <location>
        <begin position="225"/>
        <end position="234"/>
    </location>
</feature>
<dbReference type="RefSeq" id="WP_233708961.1">
    <property type="nucleotide sequence ID" value="NZ_FZMF01000012.1"/>
</dbReference>
<gene>
    <name evidence="2" type="ORF">ACFOPX_00020</name>
</gene>
<accession>A0ABV7ZEC2</accession>
<feature type="compositionally biased region" description="Low complexity" evidence="1">
    <location>
        <begin position="346"/>
        <end position="359"/>
    </location>
</feature>
<feature type="region of interest" description="Disordered" evidence="1">
    <location>
        <begin position="290"/>
        <end position="359"/>
    </location>
</feature>
<sequence length="613" mass="67939">MFFLPLRALVVQLIEDLDLNKRIGYFTAQVVLKNTPQKHLRVRGHYYIQYQRLFFNTLSVQKIPSVKGAKLPKPTPLPSLKASQELGTLKLKKIAKGTRIHFKESDPKKMATLLGVNYADYIAYKPESERLVMTGAQGAGGVATPQALGVHSKSQEPQSAQRHFSSLNSAGMHSLSPRSSRARSYARRTRSASSKRSRSTRSTSRSRTTRSSRSASASLRTPSTQTQSNLNPQVISDEGIERPSTQPIHANNTPQTPPQASFSLPQSAPSVSNFLPLPIPENLSLPPTYSPLPSNLQTPPVLRSEKASISPAEVSSAPTQSSLATSTQTLEPKTTLPKQDTPEASKTLTPLESPPLSEKLPAQDSLVQGAGMGAYQEVACGNWTYDDTKLQAYRPTIIKSLDKASGQYLDLSPCNFDHDQSSGKSGKITLAYTQLPDKIETLGPTKTLHTFKISKANYAQKLCYKAKTRQCLHIEPNTNQVWTSTYSTTTIKTTQTYQRPPQVGASAPTYYVREITDTKADRQTSIQDNGLNLSADFMKFVEVYEGQYLDDTIKNSPTYTEWKTHFVRPHQGTCAKYEIEELIKDKRVRPSIHNTRIVCVESGDYVLESETRL</sequence>
<feature type="region of interest" description="Disordered" evidence="1">
    <location>
        <begin position="147"/>
        <end position="268"/>
    </location>
</feature>
<feature type="compositionally biased region" description="Low complexity" evidence="1">
    <location>
        <begin position="315"/>
        <end position="330"/>
    </location>
</feature>
<name>A0ABV7ZEC2_9HELI</name>
<evidence type="ECO:0000313" key="2">
    <source>
        <dbReference type="EMBL" id="MFC3846923.1"/>
    </source>
</evidence>
<proteinExistence type="predicted"/>
<comment type="caution">
    <text evidence="2">The sequence shown here is derived from an EMBL/GenBank/DDBJ whole genome shotgun (WGS) entry which is preliminary data.</text>
</comment>
<protein>
    <recommendedName>
        <fullName evidence="4">Periplasmic competence protein</fullName>
    </recommendedName>
</protein>
<evidence type="ECO:0000313" key="3">
    <source>
        <dbReference type="Proteomes" id="UP001595783"/>
    </source>
</evidence>
<feature type="compositionally biased region" description="Basic residues" evidence="1">
    <location>
        <begin position="180"/>
        <end position="199"/>
    </location>
</feature>
<feature type="compositionally biased region" description="Low complexity" evidence="1">
    <location>
        <begin position="200"/>
        <end position="224"/>
    </location>
</feature>
<dbReference type="EMBL" id="JBHRZO010000001">
    <property type="protein sequence ID" value="MFC3846923.1"/>
    <property type="molecule type" value="Genomic_DNA"/>
</dbReference>
<keyword evidence="3" id="KW-1185">Reference proteome</keyword>
<evidence type="ECO:0000256" key="1">
    <source>
        <dbReference type="SAM" id="MobiDB-lite"/>
    </source>
</evidence>
<feature type="compositionally biased region" description="Polar residues" evidence="1">
    <location>
        <begin position="243"/>
        <end position="268"/>
    </location>
</feature>
<organism evidence="2 3">
    <name type="scientific">Helicobacter baculiformis</name>
    <dbReference type="NCBI Taxonomy" id="427351"/>
    <lineage>
        <taxon>Bacteria</taxon>
        <taxon>Pseudomonadati</taxon>
        <taxon>Campylobacterota</taxon>
        <taxon>Epsilonproteobacteria</taxon>
        <taxon>Campylobacterales</taxon>
        <taxon>Helicobacteraceae</taxon>
        <taxon>Helicobacter</taxon>
    </lineage>
</organism>
<dbReference type="Proteomes" id="UP001595783">
    <property type="component" value="Unassembled WGS sequence"/>
</dbReference>
<feature type="compositionally biased region" description="Polar residues" evidence="1">
    <location>
        <begin position="155"/>
        <end position="171"/>
    </location>
</feature>
<reference evidence="3" key="1">
    <citation type="journal article" date="2019" name="Int. J. Syst. Evol. Microbiol.">
        <title>The Global Catalogue of Microorganisms (GCM) 10K type strain sequencing project: providing services to taxonomists for standard genome sequencing and annotation.</title>
        <authorList>
            <consortium name="The Broad Institute Genomics Platform"/>
            <consortium name="The Broad Institute Genome Sequencing Center for Infectious Disease"/>
            <person name="Wu L."/>
            <person name="Ma J."/>
        </authorList>
    </citation>
    <scope>NUCLEOTIDE SEQUENCE [LARGE SCALE GENOMIC DNA]</scope>
    <source>
        <strain evidence="3">CCUG 53816</strain>
    </source>
</reference>